<feature type="non-terminal residue" evidence="2">
    <location>
        <position position="1"/>
    </location>
</feature>
<gene>
    <name evidence="2" type="ORF">BpHYR1_024154</name>
</gene>
<sequence length="64" mass="7699">NISYSPKKTKKYLIFFFTETLFQQSSNFLLTCYFSFVHSLSLIDWYYRTHTSVQKFRNSGNPKV</sequence>
<evidence type="ECO:0000256" key="1">
    <source>
        <dbReference type="SAM" id="Phobius"/>
    </source>
</evidence>
<evidence type="ECO:0000313" key="2">
    <source>
        <dbReference type="EMBL" id="RNA02412.1"/>
    </source>
</evidence>
<feature type="transmembrane region" description="Helical" evidence="1">
    <location>
        <begin position="28"/>
        <end position="47"/>
    </location>
</feature>
<dbReference type="EMBL" id="REGN01008897">
    <property type="protein sequence ID" value="RNA02412.1"/>
    <property type="molecule type" value="Genomic_DNA"/>
</dbReference>
<dbReference type="AlphaFoldDB" id="A0A3M7PTD1"/>
<evidence type="ECO:0000313" key="3">
    <source>
        <dbReference type="Proteomes" id="UP000276133"/>
    </source>
</evidence>
<keyword evidence="1" id="KW-0472">Membrane</keyword>
<keyword evidence="1" id="KW-1133">Transmembrane helix</keyword>
<reference evidence="2 3" key="1">
    <citation type="journal article" date="2018" name="Sci. Rep.">
        <title>Genomic signatures of local adaptation to the degree of environmental predictability in rotifers.</title>
        <authorList>
            <person name="Franch-Gras L."/>
            <person name="Hahn C."/>
            <person name="Garcia-Roger E.M."/>
            <person name="Carmona M.J."/>
            <person name="Serra M."/>
            <person name="Gomez A."/>
        </authorList>
    </citation>
    <scope>NUCLEOTIDE SEQUENCE [LARGE SCALE GENOMIC DNA]</scope>
    <source>
        <strain evidence="2">HYR1</strain>
    </source>
</reference>
<organism evidence="2 3">
    <name type="scientific">Brachionus plicatilis</name>
    <name type="common">Marine rotifer</name>
    <name type="synonym">Brachionus muelleri</name>
    <dbReference type="NCBI Taxonomy" id="10195"/>
    <lineage>
        <taxon>Eukaryota</taxon>
        <taxon>Metazoa</taxon>
        <taxon>Spiralia</taxon>
        <taxon>Gnathifera</taxon>
        <taxon>Rotifera</taxon>
        <taxon>Eurotatoria</taxon>
        <taxon>Monogononta</taxon>
        <taxon>Pseudotrocha</taxon>
        <taxon>Ploima</taxon>
        <taxon>Brachionidae</taxon>
        <taxon>Brachionus</taxon>
    </lineage>
</organism>
<comment type="caution">
    <text evidence="2">The sequence shown here is derived from an EMBL/GenBank/DDBJ whole genome shotgun (WGS) entry which is preliminary data.</text>
</comment>
<proteinExistence type="predicted"/>
<name>A0A3M7PTD1_BRAPC</name>
<protein>
    <submittedName>
        <fullName evidence="2">Uncharacterized protein</fullName>
    </submittedName>
</protein>
<dbReference type="Proteomes" id="UP000276133">
    <property type="component" value="Unassembled WGS sequence"/>
</dbReference>
<accession>A0A3M7PTD1</accession>
<keyword evidence="1" id="KW-0812">Transmembrane</keyword>
<keyword evidence="3" id="KW-1185">Reference proteome</keyword>